<dbReference type="EMBL" id="JACGWJ010000011">
    <property type="protein sequence ID" value="KAL0387656.1"/>
    <property type="molecule type" value="Genomic_DNA"/>
</dbReference>
<evidence type="ECO:0000313" key="1">
    <source>
        <dbReference type="EMBL" id="KAL0387656.1"/>
    </source>
</evidence>
<organism evidence="1">
    <name type="scientific">Sesamum radiatum</name>
    <name type="common">Black benniseed</name>
    <dbReference type="NCBI Taxonomy" id="300843"/>
    <lineage>
        <taxon>Eukaryota</taxon>
        <taxon>Viridiplantae</taxon>
        <taxon>Streptophyta</taxon>
        <taxon>Embryophyta</taxon>
        <taxon>Tracheophyta</taxon>
        <taxon>Spermatophyta</taxon>
        <taxon>Magnoliopsida</taxon>
        <taxon>eudicotyledons</taxon>
        <taxon>Gunneridae</taxon>
        <taxon>Pentapetalae</taxon>
        <taxon>asterids</taxon>
        <taxon>lamiids</taxon>
        <taxon>Lamiales</taxon>
        <taxon>Pedaliaceae</taxon>
        <taxon>Sesamum</taxon>
    </lineage>
</organism>
<dbReference type="PANTHER" id="PTHR46890">
    <property type="entry name" value="NON-LTR RETROLELEMENT REVERSE TRANSCRIPTASE-LIKE PROTEIN-RELATED"/>
    <property type="match status" value="1"/>
</dbReference>
<dbReference type="AlphaFoldDB" id="A0AAW2S7I0"/>
<gene>
    <name evidence="1" type="ORF">Sradi_2647400</name>
</gene>
<reference evidence="1" key="2">
    <citation type="journal article" date="2024" name="Plant">
        <title>Genomic evolution and insights into agronomic trait innovations of Sesamum species.</title>
        <authorList>
            <person name="Miao H."/>
            <person name="Wang L."/>
            <person name="Qu L."/>
            <person name="Liu H."/>
            <person name="Sun Y."/>
            <person name="Le M."/>
            <person name="Wang Q."/>
            <person name="Wei S."/>
            <person name="Zheng Y."/>
            <person name="Lin W."/>
            <person name="Duan Y."/>
            <person name="Cao H."/>
            <person name="Xiong S."/>
            <person name="Wang X."/>
            <person name="Wei L."/>
            <person name="Li C."/>
            <person name="Ma Q."/>
            <person name="Ju M."/>
            <person name="Zhao R."/>
            <person name="Li G."/>
            <person name="Mu C."/>
            <person name="Tian Q."/>
            <person name="Mei H."/>
            <person name="Zhang T."/>
            <person name="Gao T."/>
            <person name="Zhang H."/>
        </authorList>
    </citation>
    <scope>NUCLEOTIDE SEQUENCE</scope>
    <source>
        <strain evidence="1">G02</strain>
    </source>
</reference>
<accession>A0AAW2S7I0</accession>
<dbReference type="InterPro" id="IPR052343">
    <property type="entry name" value="Retrotransposon-Effector_Assoc"/>
</dbReference>
<name>A0AAW2S7I0_SESRA</name>
<sequence length="190" mass="21777">MDRDNLGDGLTDEERRFLCVMPTWEEVREAIFSIEPDSVAEPDGFGAIFYHTYWDVISQDVFDTVAEFFRCVEMPKGFTTTTISLILKIASPTSWSEYRPISLCNVTKKICMKLMIIRLGHILPKNMELLRDFLWAYQQVSGQLINGTKSSFIVGRQVSSLRTRSVQNVMGYQFKHLPVTYLGVPLHKGI</sequence>
<evidence type="ECO:0008006" key="2">
    <source>
        <dbReference type="Google" id="ProtNLM"/>
    </source>
</evidence>
<dbReference type="PANTHER" id="PTHR46890:SF48">
    <property type="entry name" value="RNA-DIRECTED DNA POLYMERASE"/>
    <property type="match status" value="1"/>
</dbReference>
<protein>
    <recommendedName>
        <fullName evidence="2">Reverse transcriptase</fullName>
    </recommendedName>
</protein>
<reference evidence="1" key="1">
    <citation type="submission" date="2020-06" db="EMBL/GenBank/DDBJ databases">
        <authorList>
            <person name="Li T."/>
            <person name="Hu X."/>
            <person name="Zhang T."/>
            <person name="Song X."/>
            <person name="Zhang H."/>
            <person name="Dai N."/>
            <person name="Sheng W."/>
            <person name="Hou X."/>
            <person name="Wei L."/>
        </authorList>
    </citation>
    <scope>NUCLEOTIDE SEQUENCE</scope>
    <source>
        <strain evidence="1">G02</strain>
        <tissue evidence="1">Leaf</tissue>
    </source>
</reference>
<comment type="caution">
    <text evidence="1">The sequence shown here is derived from an EMBL/GenBank/DDBJ whole genome shotgun (WGS) entry which is preliminary data.</text>
</comment>
<proteinExistence type="predicted"/>